<dbReference type="RefSeq" id="WP_013701094.1">
    <property type="nucleotide sequence ID" value="NC_015385.1"/>
</dbReference>
<dbReference type="EMBL" id="CP002631">
    <property type="protein sequence ID" value="AEB13801.1"/>
    <property type="molecule type" value="Genomic_DNA"/>
</dbReference>
<dbReference type="GeneID" id="302998047"/>
<dbReference type="InterPro" id="IPR027417">
    <property type="entry name" value="P-loop_NTPase"/>
</dbReference>
<dbReference type="AlphaFoldDB" id="F2NY50"/>
<dbReference type="Gene3D" id="3.40.50.300">
    <property type="entry name" value="P-loop containing nucleotide triphosphate hydrolases"/>
    <property type="match status" value="1"/>
</dbReference>
<dbReference type="GO" id="GO:0016301">
    <property type="term" value="F:kinase activity"/>
    <property type="evidence" value="ECO:0007669"/>
    <property type="project" value="InterPro"/>
</dbReference>
<dbReference type="CDD" id="cd01983">
    <property type="entry name" value="SIMIBI"/>
    <property type="match status" value="1"/>
</dbReference>
<evidence type="ECO:0000256" key="2">
    <source>
        <dbReference type="ARBA" id="ARBA00022840"/>
    </source>
</evidence>
<evidence type="ECO:0000256" key="1">
    <source>
        <dbReference type="ARBA" id="ARBA00022741"/>
    </source>
</evidence>
<dbReference type="HOGENOM" id="CLU_064262_0_0_12"/>
<name>F2NY50_TRES6</name>
<organism evidence="4 5">
    <name type="scientific">Treponema succinifaciens (strain ATCC 33096 / DSM 2489 / 6091)</name>
    <dbReference type="NCBI Taxonomy" id="869209"/>
    <lineage>
        <taxon>Bacteria</taxon>
        <taxon>Pseudomonadati</taxon>
        <taxon>Spirochaetota</taxon>
        <taxon>Spirochaetia</taxon>
        <taxon>Spirochaetales</taxon>
        <taxon>Treponemataceae</taxon>
        <taxon>Treponema</taxon>
    </lineage>
</organism>
<sequence length="251" mass="28773">MYLINELNCTDEEFKDKFRIVWNQIKLMNPFLKAEESPEGFVLGGQPGAGKTTLTNMLSARLNKNIISISGDDFRPYHPHFEEIQSLYKEESPKYTSKFSGRMTEELIDKAVSEKYNIVVEGTFRTSATPVSTLKKMKQAGYRTGIAIQICDKETSWKSCQERYEKMKETNPLLARAVDKAHHNLVIRQLPETIKSVYESGFADSLEIYERFPKDGTFAVRKIFSSEDGKPLDVKMIEDVLEGRADYNKMP</sequence>
<reference evidence="5" key="2">
    <citation type="submission" date="2011-04" db="EMBL/GenBank/DDBJ databases">
        <title>The complete genome of chromosome of Treponema succinifaciens DSM 2489.</title>
        <authorList>
            <person name="Lucas S."/>
            <person name="Copeland A."/>
            <person name="Lapidus A."/>
            <person name="Bruce D."/>
            <person name="Goodwin L."/>
            <person name="Pitluck S."/>
            <person name="Peters L."/>
            <person name="Kyrpides N."/>
            <person name="Mavromatis K."/>
            <person name="Ivanova N."/>
            <person name="Ovchinnikova G."/>
            <person name="Teshima H."/>
            <person name="Detter J.C."/>
            <person name="Tapia R."/>
            <person name="Han C."/>
            <person name="Land M."/>
            <person name="Hauser L."/>
            <person name="Markowitz V."/>
            <person name="Cheng J.-F."/>
            <person name="Hugenholtz P."/>
            <person name="Woyke T."/>
            <person name="Wu D."/>
            <person name="Gronow S."/>
            <person name="Wellnitz S."/>
            <person name="Brambilla E."/>
            <person name="Klenk H.-P."/>
            <person name="Eisen J.A."/>
        </authorList>
    </citation>
    <scope>NUCLEOTIDE SEQUENCE [LARGE SCALE GENOMIC DNA]</scope>
    <source>
        <strain evidence="5">ATCC 33096 / DSM 2489 / 6091</strain>
    </source>
</reference>
<keyword evidence="2" id="KW-0067">ATP-binding</keyword>
<keyword evidence="5" id="KW-1185">Reference proteome</keyword>
<proteinExistence type="predicted"/>
<reference evidence="4 5" key="1">
    <citation type="journal article" date="2011" name="Stand. Genomic Sci.">
        <title>Complete genome sequence of Treponema succinifaciens type strain (6091).</title>
        <authorList>
            <person name="Han C."/>
            <person name="Gronow S."/>
            <person name="Teshima H."/>
            <person name="Lapidus A."/>
            <person name="Nolan M."/>
            <person name="Lucas S."/>
            <person name="Hammon N."/>
            <person name="Deshpande S."/>
            <person name="Cheng J.F."/>
            <person name="Zeytun A."/>
            <person name="Tapia R."/>
            <person name="Goodwin L."/>
            <person name="Pitluck S."/>
            <person name="Liolios K."/>
            <person name="Pagani I."/>
            <person name="Ivanova N."/>
            <person name="Mavromatis K."/>
            <person name="Mikhailova N."/>
            <person name="Huntemann M."/>
            <person name="Pati A."/>
            <person name="Chen A."/>
            <person name="Palaniappan K."/>
            <person name="Land M."/>
            <person name="Hauser L."/>
            <person name="Brambilla E.M."/>
            <person name="Rohde M."/>
            <person name="Goker M."/>
            <person name="Woyke T."/>
            <person name="Bristow J."/>
            <person name="Eisen J.A."/>
            <person name="Markowitz V."/>
            <person name="Hugenholtz P."/>
            <person name="Kyrpides N.C."/>
            <person name="Klenk H.P."/>
            <person name="Detter J.C."/>
        </authorList>
    </citation>
    <scope>NUCLEOTIDE SEQUENCE [LARGE SCALE GENOMIC DNA]</scope>
    <source>
        <strain evidence="5">ATCC 33096 / DSM 2489 / 6091</strain>
    </source>
</reference>
<keyword evidence="1" id="KW-0547">Nucleotide-binding</keyword>
<dbReference type="Proteomes" id="UP000006852">
    <property type="component" value="Chromosome"/>
</dbReference>
<evidence type="ECO:0000259" key="3">
    <source>
        <dbReference type="Pfam" id="PF06414"/>
    </source>
</evidence>
<dbReference type="SUPFAM" id="SSF52540">
    <property type="entry name" value="P-loop containing nucleoside triphosphate hydrolases"/>
    <property type="match status" value="1"/>
</dbReference>
<dbReference type="eggNOG" id="COG4185">
    <property type="taxonomic scope" value="Bacteria"/>
</dbReference>
<dbReference type="Pfam" id="PF06414">
    <property type="entry name" value="Zeta_toxin"/>
    <property type="match status" value="1"/>
</dbReference>
<dbReference type="InterPro" id="IPR010488">
    <property type="entry name" value="Zeta_toxin_domain"/>
</dbReference>
<dbReference type="KEGG" id="tsu:Tresu_0877"/>
<accession>F2NY50</accession>
<evidence type="ECO:0000313" key="5">
    <source>
        <dbReference type="Proteomes" id="UP000006852"/>
    </source>
</evidence>
<dbReference type="OrthoDB" id="9792687at2"/>
<gene>
    <name evidence="4" type="ordered locus">Tresu_0877</name>
</gene>
<evidence type="ECO:0000313" key="4">
    <source>
        <dbReference type="EMBL" id="AEB13801.1"/>
    </source>
</evidence>
<dbReference type="GO" id="GO:0005524">
    <property type="term" value="F:ATP binding"/>
    <property type="evidence" value="ECO:0007669"/>
    <property type="project" value="UniProtKB-KW"/>
</dbReference>
<feature type="domain" description="Zeta toxin" evidence="3">
    <location>
        <begin position="33"/>
        <end position="211"/>
    </location>
</feature>
<protein>
    <submittedName>
        <fullName evidence="4">Zeta toxin family protein</fullName>
    </submittedName>
</protein>
<dbReference type="STRING" id="869209.Tresu_0877"/>